<accession>A0AA38I5T2</accession>
<evidence type="ECO:0000256" key="3">
    <source>
        <dbReference type="RuleBase" id="RU367036"/>
    </source>
</evidence>
<dbReference type="AlphaFoldDB" id="A0AA38I5T2"/>
<dbReference type="InterPro" id="IPR009288">
    <property type="entry name" value="AIG2-like_dom"/>
</dbReference>
<evidence type="ECO:0000256" key="1">
    <source>
        <dbReference type="ARBA" id="ARBA00008861"/>
    </source>
</evidence>
<feature type="domain" description="Gamma-glutamylcyclotransferase AIG2-like" evidence="4">
    <location>
        <begin position="7"/>
        <end position="124"/>
    </location>
</feature>
<dbReference type="EMBL" id="JALNTZ010000006">
    <property type="protein sequence ID" value="KAJ3647534.1"/>
    <property type="molecule type" value="Genomic_DNA"/>
</dbReference>
<proteinExistence type="inferred from homology"/>
<keyword evidence="6" id="KW-1185">Reference proteome</keyword>
<dbReference type="Gene3D" id="3.10.490.10">
    <property type="entry name" value="Gamma-glutamyl cyclotransferase-like"/>
    <property type="match status" value="1"/>
</dbReference>
<protein>
    <recommendedName>
        <fullName evidence="3">Gamma-glutamylcyclotransferase family protein</fullName>
    </recommendedName>
</protein>
<reference evidence="5" key="1">
    <citation type="journal article" date="2023" name="G3 (Bethesda)">
        <title>Whole genome assemblies of Zophobas morio and Tenebrio molitor.</title>
        <authorList>
            <person name="Kaur S."/>
            <person name="Stinson S.A."/>
            <person name="diCenzo G.C."/>
        </authorList>
    </citation>
    <scope>NUCLEOTIDE SEQUENCE</scope>
    <source>
        <strain evidence="5">QUZm001</strain>
    </source>
</reference>
<dbReference type="Proteomes" id="UP001168821">
    <property type="component" value="Unassembled WGS sequence"/>
</dbReference>
<evidence type="ECO:0000313" key="5">
    <source>
        <dbReference type="EMBL" id="KAJ3647534.1"/>
    </source>
</evidence>
<evidence type="ECO:0000313" key="6">
    <source>
        <dbReference type="Proteomes" id="UP001168821"/>
    </source>
</evidence>
<feature type="active site" description="Proton acceptor" evidence="2">
    <location>
        <position position="85"/>
    </location>
</feature>
<evidence type="ECO:0000256" key="2">
    <source>
        <dbReference type="PIRSR" id="PIRSR639126-1"/>
    </source>
</evidence>
<sequence length="162" mass="18983">MSRLHKVFVYGTLKRGEPNHGWFSKEAGGYFKFMGEAKTVEKYPLIIGTKYNIPFLLYSPGEGTNVKGELYEVNDKVFANLDILEDHPNYYIREEREVQCLEDNKKVTTWIYFIKNFKSELLKQTTFESYSSEGPHGLKYVSRYLRDDSSNHRLDIFPSEKS</sequence>
<dbReference type="GO" id="GO:0061929">
    <property type="term" value="F:gamma-glutamylaminecyclotransferase activity"/>
    <property type="evidence" value="ECO:0007669"/>
    <property type="project" value="InterPro"/>
</dbReference>
<evidence type="ECO:0000259" key="4">
    <source>
        <dbReference type="Pfam" id="PF06094"/>
    </source>
</evidence>
<dbReference type="CDD" id="cd06661">
    <property type="entry name" value="GGCT_like"/>
    <property type="match status" value="1"/>
</dbReference>
<comment type="caution">
    <text evidence="5">The sequence shown here is derived from an EMBL/GenBank/DDBJ whole genome shotgun (WGS) entry which is preliminary data.</text>
</comment>
<dbReference type="PANTHER" id="PTHR12510:SF4">
    <property type="entry name" value="GAMMA-GLUTAMYLAMINECYCLOTRANSFERASE"/>
    <property type="match status" value="1"/>
</dbReference>
<dbReference type="Pfam" id="PF06094">
    <property type="entry name" value="GGACT"/>
    <property type="match status" value="1"/>
</dbReference>
<comment type="similarity">
    <text evidence="1 3">Belongs to the gamma-glutamylcyclotransferase family.</text>
</comment>
<name>A0AA38I5T2_9CUCU</name>
<dbReference type="InterPro" id="IPR039126">
    <property type="entry name" value="GGACT"/>
</dbReference>
<organism evidence="5 6">
    <name type="scientific">Zophobas morio</name>
    <dbReference type="NCBI Taxonomy" id="2755281"/>
    <lineage>
        <taxon>Eukaryota</taxon>
        <taxon>Metazoa</taxon>
        <taxon>Ecdysozoa</taxon>
        <taxon>Arthropoda</taxon>
        <taxon>Hexapoda</taxon>
        <taxon>Insecta</taxon>
        <taxon>Pterygota</taxon>
        <taxon>Neoptera</taxon>
        <taxon>Endopterygota</taxon>
        <taxon>Coleoptera</taxon>
        <taxon>Polyphaga</taxon>
        <taxon>Cucujiformia</taxon>
        <taxon>Tenebrionidae</taxon>
        <taxon>Zophobas</taxon>
    </lineage>
</organism>
<dbReference type="GO" id="GO:0005829">
    <property type="term" value="C:cytosol"/>
    <property type="evidence" value="ECO:0007669"/>
    <property type="project" value="TreeGrafter"/>
</dbReference>
<gene>
    <name evidence="5" type="ORF">Zmor_019405</name>
</gene>
<dbReference type="SUPFAM" id="SSF110857">
    <property type="entry name" value="Gamma-glutamyl cyclotransferase-like"/>
    <property type="match status" value="1"/>
</dbReference>
<dbReference type="PANTHER" id="PTHR12510">
    <property type="entry name" value="TROPONIN C-AKIN-1 PROTEIN"/>
    <property type="match status" value="1"/>
</dbReference>
<dbReference type="InterPro" id="IPR036568">
    <property type="entry name" value="GGCT-like_sf"/>
</dbReference>
<dbReference type="InterPro" id="IPR013024">
    <property type="entry name" value="GGCT-like"/>
</dbReference>